<feature type="compositionally biased region" description="Polar residues" evidence="8">
    <location>
        <begin position="151"/>
        <end position="164"/>
    </location>
</feature>
<dbReference type="SUPFAM" id="SSF57879">
    <property type="entry name" value="Zinc domain conserved in yeast copper-regulated transcription factors"/>
    <property type="match status" value="1"/>
</dbReference>
<protein>
    <recommendedName>
        <fullName evidence="9">Copper-fist domain-containing protein</fullName>
    </recommendedName>
</protein>
<evidence type="ECO:0000256" key="8">
    <source>
        <dbReference type="SAM" id="MobiDB-lite"/>
    </source>
</evidence>
<evidence type="ECO:0000256" key="2">
    <source>
        <dbReference type="ARBA" id="ARBA00022723"/>
    </source>
</evidence>
<feature type="domain" description="Copper-fist" evidence="9">
    <location>
        <begin position="1"/>
        <end position="40"/>
    </location>
</feature>
<proteinExistence type="predicted"/>
<dbReference type="FunFam" id="3.90.430.10:FF:000001">
    <property type="entry name" value="Copper fist DNA-binding protein"/>
    <property type="match status" value="1"/>
</dbReference>
<evidence type="ECO:0000256" key="1">
    <source>
        <dbReference type="ARBA" id="ARBA00004123"/>
    </source>
</evidence>
<dbReference type="Pfam" id="PF00649">
    <property type="entry name" value="Copper-fist"/>
    <property type="match status" value="1"/>
</dbReference>
<accession>A0A2H3J6N5</accession>
<dbReference type="InterPro" id="IPR036395">
    <property type="entry name" value="Cu_fist_DNA-bd_dom_sf"/>
</dbReference>
<dbReference type="PROSITE" id="PS50073">
    <property type="entry name" value="COPPER_FIST_2"/>
    <property type="match status" value="1"/>
</dbReference>
<dbReference type="GO" id="GO:0000978">
    <property type="term" value="F:RNA polymerase II cis-regulatory region sequence-specific DNA binding"/>
    <property type="evidence" value="ECO:0007669"/>
    <property type="project" value="TreeGrafter"/>
</dbReference>
<feature type="region of interest" description="Disordered" evidence="8">
    <location>
        <begin position="501"/>
        <end position="526"/>
    </location>
</feature>
<evidence type="ECO:0000256" key="7">
    <source>
        <dbReference type="ARBA" id="ARBA00023242"/>
    </source>
</evidence>
<evidence type="ECO:0000313" key="11">
    <source>
        <dbReference type="Proteomes" id="UP000218811"/>
    </source>
</evidence>
<sequence>MVFVGDKKYACETCIKGHRSSSCKHTDRPLFEIKKKGRPVTQCEHCRELRKTKQVHVKCMCATRDEGDGPLKRGSTKIPATAAFPSGLPEALEASVALQAMTDGSDSEHSGHGSSTACSCNDTGICNCCTARVSRPKRKSKPRERGPSVDLTASSSRPESQITQPAGLVVNAHTGDYRPVLPRPPSQRQPSPTGPVHDPSTAHGGIRHQLHHGQAFYSPYGRAYEYVHGSEFMDAPIAPSAFQQSVPAMAVPSPSHADTAAISPGLASWMSSLTPPNAPMSACACGSSCACPGCLEHRGASANPSASCTNPHSCMSCLDCAVLMLPSSITGEPSPVNYDDRQQQQDPIDDWLRQVSIITPPALQPPSPLQPMPMTGQPPDRMSPHVPSPAQSDVQFDPSMLQTYALWNNLQDARPSPAAPEECCGGQCKCPAGLCACATDCCGCCQGCQCPGCEHEQGGRSVTFATSGERAQCCSGGRRQPAPAVSDAPWPMEVVRNEQSLDVPRTLSRASSLSSHSSAGQSHVSTSSSLGSALGYPSTGANGHGGHSCCS</sequence>
<keyword evidence="5" id="KW-0805">Transcription regulation</keyword>
<keyword evidence="7" id="KW-0539">Nucleus</keyword>
<evidence type="ECO:0000256" key="6">
    <source>
        <dbReference type="ARBA" id="ARBA00023163"/>
    </source>
</evidence>
<dbReference type="SMART" id="SM00412">
    <property type="entry name" value="Cu_FIST"/>
    <property type="match status" value="1"/>
</dbReference>
<reference evidence="10 11" key="1">
    <citation type="journal article" date="2012" name="Science">
        <title>The Paleozoic origin of enzymatic lignin decomposition reconstructed from 31 fungal genomes.</title>
        <authorList>
            <person name="Floudas D."/>
            <person name="Binder M."/>
            <person name="Riley R."/>
            <person name="Barry K."/>
            <person name="Blanchette R.A."/>
            <person name="Henrissat B."/>
            <person name="Martinez A.T."/>
            <person name="Otillar R."/>
            <person name="Spatafora J.W."/>
            <person name="Yadav J.S."/>
            <person name="Aerts A."/>
            <person name="Benoit I."/>
            <person name="Boyd A."/>
            <person name="Carlson A."/>
            <person name="Copeland A."/>
            <person name="Coutinho P.M."/>
            <person name="de Vries R.P."/>
            <person name="Ferreira P."/>
            <person name="Findley K."/>
            <person name="Foster B."/>
            <person name="Gaskell J."/>
            <person name="Glotzer D."/>
            <person name="Gorecki P."/>
            <person name="Heitman J."/>
            <person name="Hesse C."/>
            <person name="Hori C."/>
            <person name="Igarashi K."/>
            <person name="Jurgens J.A."/>
            <person name="Kallen N."/>
            <person name="Kersten P."/>
            <person name="Kohler A."/>
            <person name="Kuees U."/>
            <person name="Kumar T.K.A."/>
            <person name="Kuo A."/>
            <person name="LaButti K."/>
            <person name="Larrondo L.F."/>
            <person name="Lindquist E."/>
            <person name="Ling A."/>
            <person name="Lombard V."/>
            <person name="Lucas S."/>
            <person name="Lundell T."/>
            <person name="Martin R."/>
            <person name="McLaughlin D.J."/>
            <person name="Morgenstern I."/>
            <person name="Morin E."/>
            <person name="Murat C."/>
            <person name="Nagy L.G."/>
            <person name="Nolan M."/>
            <person name="Ohm R.A."/>
            <person name="Patyshakuliyeva A."/>
            <person name="Rokas A."/>
            <person name="Ruiz-Duenas F.J."/>
            <person name="Sabat G."/>
            <person name="Salamov A."/>
            <person name="Samejima M."/>
            <person name="Schmutz J."/>
            <person name="Slot J.C."/>
            <person name="St John F."/>
            <person name="Stenlid J."/>
            <person name="Sun H."/>
            <person name="Sun S."/>
            <person name="Syed K."/>
            <person name="Tsang A."/>
            <person name="Wiebenga A."/>
            <person name="Young D."/>
            <person name="Pisabarro A."/>
            <person name="Eastwood D.C."/>
            <person name="Martin F."/>
            <person name="Cullen D."/>
            <person name="Grigoriev I.V."/>
            <person name="Hibbett D.S."/>
        </authorList>
    </citation>
    <scope>NUCLEOTIDE SEQUENCE [LARGE SCALE GENOMIC DNA]</scope>
    <source>
        <strain evidence="10 11">MD-104</strain>
    </source>
</reference>
<comment type="subcellular location">
    <subcellularLocation>
        <location evidence="1">Nucleus</location>
    </subcellularLocation>
</comment>
<feature type="region of interest" description="Disordered" evidence="8">
    <location>
        <begin position="136"/>
        <end position="206"/>
    </location>
</feature>
<dbReference type="GO" id="GO:0005634">
    <property type="term" value="C:nucleus"/>
    <property type="evidence" value="ECO:0007669"/>
    <property type="project" value="UniProtKB-SubCell"/>
</dbReference>
<gene>
    <name evidence="10" type="ORF">WOLCODRAFT_110154</name>
</gene>
<evidence type="ECO:0000313" key="10">
    <source>
        <dbReference type="EMBL" id="PCH37591.1"/>
    </source>
</evidence>
<dbReference type="SMART" id="SM01090">
    <property type="entry name" value="Copper-fist"/>
    <property type="match status" value="1"/>
</dbReference>
<dbReference type="InterPro" id="IPR001083">
    <property type="entry name" value="Cu_fist_DNA-bd_dom"/>
</dbReference>
<dbReference type="Proteomes" id="UP000218811">
    <property type="component" value="Unassembled WGS sequence"/>
</dbReference>
<dbReference type="OMA" id="SACKHTE"/>
<dbReference type="GO" id="GO:0000981">
    <property type="term" value="F:DNA-binding transcription factor activity, RNA polymerase II-specific"/>
    <property type="evidence" value="ECO:0007669"/>
    <property type="project" value="TreeGrafter"/>
</dbReference>
<keyword evidence="2" id="KW-0479">Metal-binding</keyword>
<evidence type="ECO:0000259" key="9">
    <source>
        <dbReference type="PROSITE" id="PS50073"/>
    </source>
</evidence>
<dbReference type="GO" id="GO:0045944">
    <property type="term" value="P:positive regulation of transcription by RNA polymerase II"/>
    <property type="evidence" value="ECO:0007669"/>
    <property type="project" value="TreeGrafter"/>
</dbReference>
<keyword evidence="6" id="KW-0804">Transcription</keyword>
<dbReference type="GO" id="GO:0006878">
    <property type="term" value="P:intracellular copper ion homeostasis"/>
    <property type="evidence" value="ECO:0007669"/>
    <property type="project" value="TreeGrafter"/>
</dbReference>
<name>A0A2H3J6N5_WOLCO</name>
<feature type="compositionally biased region" description="Low complexity" evidence="8">
    <location>
        <begin position="505"/>
        <end position="526"/>
    </location>
</feature>
<evidence type="ECO:0000256" key="3">
    <source>
        <dbReference type="ARBA" id="ARBA00022833"/>
    </source>
</evidence>
<feature type="region of interest" description="Disordered" evidence="8">
    <location>
        <begin position="360"/>
        <end position="391"/>
    </location>
</feature>
<dbReference type="GO" id="GO:0005507">
    <property type="term" value="F:copper ion binding"/>
    <property type="evidence" value="ECO:0007669"/>
    <property type="project" value="InterPro"/>
</dbReference>
<keyword evidence="11" id="KW-1185">Reference proteome</keyword>
<keyword evidence="4" id="KW-0186">Copper</keyword>
<dbReference type="PRINTS" id="PR00617">
    <property type="entry name" value="COPPERFIST"/>
</dbReference>
<dbReference type="Gene3D" id="3.90.430.10">
    <property type="entry name" value="Copper fist DNA-binding domain"/>
    <property type="match status" value="1"/>
</dbReference>
<feature type="compositionally biased region" description="Pro residues" evidence="8">
    <location>
        <begin position="362"/>
        <end position="371"/>
    </location>
</feature>
<dbReference type="GO" id="GO:0006879">
    <property type="term" value="P:intracellular iron ion homeostasis"/>
    <property type="evidence" value="ECO:0007669"/>
    <property type="project" value="TreeGrafter"/>
</dbReference>
<dbReference type="STRING" id="742152.A0A2H3J6N5"/>
<dbReference type="OrthoDB" id="5600085at2759"/>
<dbReference type="EMBL" id="KB467931">
    <property type="protein sequence ID" value="PCH37591.1"/>
    <property type="molecule type" value="Genomic_DNA"/>
</dbReference>
<dbReference type="AlphaFoldDB" id="A0A2H3J6N5"/>
<dbReference type="PANTHER" id="PTHR28088:SF5">
    <property type="entry name" value="TRANSCRIPTIONAL ACTIVATOR HAA1-RELATED"/>
    <property type="match status" value="1"/>
</dbReference>
<dbReference type="PROSITE" id="PS01119">
    <property type="entry name" value="COPPER_FIST_1"/>
    <property type="match status" value="1"/>
</dbReference>
<keyword evidence="3" id="KW-0862">Zinc</keyword>
<dbReference type="InterPro" id="IPR051763">
    <property type="entry name" value="Copper_Homeo_Regul"/>
</dbReference>
<evidence type="ECO:0000256" key="4">
    <source>
        <dbReference type="ARBA" id="ARBA00023008"/>
    </source>
</evidence>
<dbReference type="PANTHER" id="PTHR28088">
    <property type="entry name" value="TRANSCRIPTIONAL ACTIVATOR HAA1-RELATED"/>
    <property type="match status" value="1"/>
</dbReference>
<organism evidence="10 11">
    <name type="scientific">Wolfiporia cocos (strain MD-104)</name>
    <name type="common">Brown rot fungus</name>
    <dbReference type="NCBI Taxonomy" id="742152"/>
    <lineage>
        <taxon>Eukaryota</taxon>
        <taxon>Fungi</taxon>
        <taxon>Dikarya</taxon>
        <taxon>Basidiomycota</taxon>
        <taxon>Agaricomycotina</taxon>
        <taxon>Agaricomycetes</taxon>
        <taxon>Polyporales</taxon>
        <taxon>Phaeolaceae</taxon>
        <taxon>Wolfiporia</taxon>
    </lineage>
</organism>
<evidence type="ECO:0000256" key="5">
    <source>
        <dbReference type="ARBA" id="ARBA00023015"/>
    </source>
</evidence>